<organism evidence="1 2">
    <name type="scientific">Glomus cerebriforme</name>
    <dbReference type="NCBI Taxonomy" id="658196"/>
    <lineage>
        <taxon>Eukaryota</taxon>
        <taxon>Fungi</taxon>
        <taxon>Fungi incertae sedis</taxon>
        <taxon>Mucoromycota</taxon>
        <taxon>Glomeromycotina</taxon>
        <taxon>Glomeromycetes</taxon>
        <taxon>Glomerales</taxon>
        <taxon>Glomeraceae</taxon>
        <taxon>Glomus</taxon>
    </lineage>
</organism>
<evidence type="ECO:0000313" key="1">
    <source>
        <dbReference type="EMBL" id="RIA84645.1"/>
    </source>
</evidence>
<accession>A0A397SKK8</accession>
<gene>
    <name evidence="1" type="ORF">C1645_831941</name>
</gene>
<dbReference type="AlphaFoldDB" id="A0A397SKK8"/>
<comment type="caution">
    <text evidence="1">The sequence shown here is derived from an EMBL/GenBank/DDBJ whole genome shotgun (WGS) entry which is preliminary data.</text>
</comment>
<reference evidence="1 2" key="1">
    <citation type="submission" date="2018-06" db="EMBL/GenBank/DDBJ databases">
        <title>Comparative genomics reveals the genomic features of Rhizophagus irregularis, R. cerebriforme, R. diaphanum and Gigaspora rosea, and their symbiotic lifestyle signature.</title>
        <authorList>
            <person name="Morin E."/>
            <person name="San Clemente H."/>
            <person name="Chen E.C.H."/>
            <person name="De La Providencia I."/>
            <person name="Hainaut M."/>
            <person name="Kuo A."/>
            <person name="Kohler A."/>
            <person name="Murat C."/>
            <person name="Tang N."/>
            <person name="Roy S."/>
            <person name="Loubradou J."/>
            <person name="Henrissat B."/>
            <person name="Grigoriev I.V."/>
            <person name="Corradi N."/>
            <person name="Roux C."/>
            <person name="Martin F.M."/>
        </authorList>
    </citation>
    <scope>NUCLEOTIDE SEQUENCE [LARGE SCALE GENOMIC DNA]</scope>
    <source>
        <strain evidence="1 2">DAOM 227022</strain>
    </source>
</reference>
<dbReference type="Proteomes" id="UP000265703">
    <property type="component" value="Unassembled WGS sequence"/>
</dbReference>
<proteinExistence type="predicted"/>
<dbReference type="EMBL" id="QKYT01000477">
    <property type="protein sequence ID" value="RIA84645.1"/>
    <property type="molecule type" value="Genomic_DNA"/>
</dbReference>
<sequence length="101" mass="11230">MLRFHHPHVSKLPTNTELFPTEDHIPAPMQDIIMLKSLNLSSSLTDNNNDLLPLVATTKASTLTIPMDTLSSNDSLIKKANNKQKKKLKQESILVALTEVV</sequence>
<protein>
    <submittedName>
        <fullName evidence="1">Uncharacterized protein</fullName>
    </submittedName>
</protein>
<keyword evidence="2" id="KW-1185">Reference proteome</keyword>
<name>A0A397SKK8_9GLOM</name>
<evidence type="ECO:0000313" key="2">
    <source>
        <dbReference type="Proteomes" id="UP000265703"/>
    </source>
</evidence>